<dbReference type="PIRSF" id="PIRSF000847">
    <property type="entry name" value="Phos_ph_gly_syn"/>
    <property type="match status" value="1"/>
</dbReference>
<proteinExistence type="inferred from homology"/>
<keyword evidence="8 11" id="KW-0472">Membrane</keyword>
<dbReference type="GO" id="GO:0008444">
    <property type="term" value="F:CDP-diacylglycerol-glycerol-3-phosphate 3-phosphatidyltransferase activity"/>
    <property type="evidence" value="ECO:0007669"/>
    <property type="project" value="InterPro"/>
</dbReference>
<evidence type="ECO:0000256" key="8">
    <source>
        <dbReference type="ARBA" id="ARBA00023136"/>
    </source>
</evidence>
<sequence length="188" mass="20586">MVAFFSKWLTANHLTTLRVALVPFIYLGMVFGKDDQTILFSTWLVFLFACLTDYWDGVLARHQGQTTKLGKLLDPVADKILIGSLLVLLVGMGRAPALLAVILISREFIISGLRSIAAAEGVVISASSGGKLKTIFQMFAVGFLIIHYPTFSIPCHEVGIILLWISTAVSLWSGFNYVVAYFRASPGK</sequence>
<dbReference type="Pfam" id="PF01066">
    <property type="entry name" value="CDP-OH_P_transf"/>
    <property type="match status" value="1"/>
</dbReference>
<dbReference type="InterPro" id="IPR043130">
    <property type="entry name" value="CDP-OH_PTrfase_TM_dom"/>
</dbReference>
<dbReference type="InterPro" id="IPR048254">
    <property type="entry name" value="CDP_ALCOHOL_P_TRANSF_CS"/>
</dbReference>
<feature type="transmembrane region" description="Helical" evidence="11">
    <location>
        <begin position="159"/>
        <end position="182"/>
    </location>
</feature>
<dbReference type="Gene3D" id="1.20.120.1760">
    <property type="match status" value="1"/>
</dbReference>
<dbReference type="InterPro" id="IPR050324">
    <property type="entry name" value="CDP-alcohol_PTase-I"/>
</dbReference>
<organism evidence="12">
    <name type="scientific">marine metagenome</name>
    <dbReference type="NCBI Taxonomy" id="408172"/>
    <lineage>
        <taxon>unclassified sequences</taxon>
        <taxon>metagenomes</taxon>
        <taxon>ecological metagenomes</taxon>
    </lineage>
</organism>
<keyword evidence="6 11" id="KW-1133">Transmembrane helix</keyword>
<evidence type="ECO:0000256" key="9">
    <source>
        <dbReference type="ARBA" id="ARBA00023209"/>
    </source>
</evidence>
<keyword evidence="10" id="KW-1208">Phospholipid metabolism</keyword>
<evidence type="ECO:0000256" key="6">
    <source>
        <dbReference type="ARBA" id="ARBA00022989"/>
    </source>
</evidence>
<feature type="transmembrane region" description="Helical" evidence="11">
    <location>
        <begin position="12"/>
        <end position="31"/>
    </location>
</feature>
<evidence type="ECO:0000256" key="5">
    <source>
        <dbReference type="ARBA" id="ARBA00022692"/>
    </source>
</evidence>
<evidence type="ECO:0000313" key="12">
    <source>
        <dbReference type="EMBL" id="SVA20775.1"/>
    </source>
</evidence>
<evidence type="ECO:0000256" key="1">
    <source>
        <dbReference type="ARBA" id="ARBA00004141"/>
    </source>
</evidence>
<evidence type="ECO:0000256" key="11">
    <source>
        <dbReference type="SAM" id="Phobius"/>
    </source>
</evidence>
<dbReference type="GO" id="GO:0046474">
    <property type="term" value="P:glycerophospholipid biosynthetic process"/>
    <property type="evidence" value="ECO:0007669"/>
    <property type="project" value="TreeGrafter"/>
</dbReference>
<accession>A0A381TXP4</accession>
<dbReference type="PROSITE" id="PS00379">
    <property type="entry name" value="CDP_ALCOHOL_P_TRANSF"/>
    <property type="match status" value="1"/>
</dbReference>
<keyword evidence="5 11" id="KW-0812">Transmembrane</keyword>
<dbReference type="NCBIfam" id="TIGR00560">
    <property type="entry name" value="pgsA"/>
    <property type="match status" value="1"/>
</dbReference>
<keyword evidence="7" id="KW-0443">Lipid metabolism</keyword>
<name>A0A381TXP4_9ZZZZ</name>
<keyword evidence="4" id="KW-0808">Transferase</keyword>
<dbReference type="EMBL" id="UINC01005351">
    <property type="protein sequence ID" value="SVA20775.1"/>
    <property type="molecule type" value="Genomic_DNA"/>
</dbReference>
<dbReference type="InterPro" id="IPR004570">
    <property type="entry name" value="Phosphatidylglycerol_P_synth"/>
</dbReference>
<evidence type="ECO:0008006" key="13">
    <source>
        <dbReference type="Google" id="ProtNLM"/>
    </source>
</evidence>
<reference evidence="12" key="1">
    <citation type="submission" date="2018-05" db="EMBL/GenBank/DDBJ databases">
        <authorList>
            <person name="Lanie J.A."/>
            <person name="Ng W.-L."/>
            <person name="Kazmierczak K.M."/>
            <person name="Andrzejewski T.M."/>
            <person name="Davidsen T.M."/>
            <person name="Wayne K.J."/>
            <person name="Tettelin H."/>
            <person name="Glass J.I."/>
            <person name="Rusch D."/>
            <person name="Podicherti R."/>
            <person name="Tsui H.-C.T."/>
            <person name="Winkler M.E."/>
        </authorList>
    </citation>
    <scope>NUCLEOTIDE SEQUENCE</scope>
</reference>
<dbReference type="GO" id="GO:0016020">
    <property type="term" value="C:membrane"/>
    <property type="evidence" value="ECO:0007669"/>
    <property type="project" value="UniProtKB-SubCell"/>
</dbReference>
<protein>
    <recommendedName>
        <fullName evidence="13">CDP-diacylglycerol--glycerol-3-phosphate 3-phosphatidyltransferase</fullName>
    </recommendedName>
</protein>
<comment type="similarity">
    <text evidence="2">Belongs to the CDP-alcohol phosphatidyltransferase class-I family.</text>
</comment>
<dbReference type="AlphaFoldDB" id="A0A381TXP4"/>
<dbReference type="InterPro" id="IPR000462">
    <property type="entry name" value="CDP-OH_P_trans"/>
</dbReference>
<dbReference type="PANTHER" id="PTHR14269">
    <property type="entry name" value="CDP-DIACYLGLYCEROL--GLYCEROL-3-PHOSPHATE 3-PHOSPHATIDYLTRANSFERASE-RELATED"/>
    <property type="match status" value="1"/>
</dbReference>
<evidence type="ECO:0000256" key="4">
    <source>
        <dbReference type="ARBA" id="ARBA00022679"/>
    </source>
</evidence>
<keyword evidence="3" id="KW-0444">Lipid biosynthesis</keyword>
<evidence type="ECO:0000256" key="3">
    <source>
        <dbReference type="ARBA" id="ARBA00022516"/>
    </source>
</evidence>
<evidence type="ECO:0000256" key="2">
    <source>
        <dbReference type="ARBA" id="ARBA00010441"/>
    </source>
</evidence>
<dbReference type="PANTHER" id="PTHR14269:SF62">
    <property type="entry name" value="CDP-DIACYLGLYCEROL--GLYCEROL-3-PHOSPHATE 3-PHOSPHATIDYLTRANSFERASE 1, CHLOROPLASTIC"/>
    <property type="match status" value="1"/>
</dbReference>
<keyword evidence="9" id="KW-0594">Phospholipid biosynthesis</keyword>
<feature type="transmembrane region" description="Helical" evidence="11">
    <location>
        <begin position="80"/>
        <end position="104"/>
    </location>
</feature>
<evidence type="ECO:0000256" key="7">
    <source>
        <dbReference type="ARBA" id="ARBA00023098"/>
    </source>
</evidence>
<feature type="transmembrane region" description="Helical" evidence="11">
    <location>
        <begin position="38"/>
        <end position="60"/>
    </location>
</feature>
<gene>
    <name evidence="12" type="ORF">METZ01_LOCUS73629</name>
</gene>
<comment type="subcellular location">
    <subcellularLocation>
        <location evidence="1">Membrane</location>
        <topology evidence="1">Multi-pass membrane protein</topology>
    </subcellularLocation>
</comment>
<evidence type="ECO:0000256" key="10">
    <source>
        <dbReference type="ARBA" id="ARBA00023264"/>
    </source>
</evidence>